<dbReference type="PROSITE" id="PS00626">
    <property type="entry name" value="RCC1_2"/>
    <property type="match status" value="1"/>
</dbReference>
<dbReference type="Gene3D" id="3.30.1520.10">
    <property type="entry name" value="Phox-like domain"/>
    <property type="match status" value="1"/>
</dbReference>
<evidence type="ECO:0000256" key="2">
    <source>
        <dbReference type="PROSITE-ProRule" id="PRU00235"/>
    </source>
</evidence>
<dbReference type="SUPFAM" id="SSF64268">
    <property type="entry name" value="PX domain"/>
    <property type="match status" value="1"/>
</dbReference>
<dbReference type="GO" id="GO:0035091">
    <property type="term" value="F:phosphatidylinositol binding"/>
    <property type="evidence" value="ECO:0007669"/>
    <property type="project" value="InterPro"/>
</dbReference>
<feature type="repeat" description="RCC1" evidence="2">
    <location>
        <begin position="788"/>
        <end position="839"/>
    </location>
</feature>
<evidence type="ECO:0000256" key="3">
    <source>
        <dbReference type="SAM" id="MobiDB-lite"/>
    </source>
</evidence>
<keyword evidence="1" id="KW-0677">Repeat</keyword>
<proteinExistence type="predicted"/>
<dbReference type="InterPro" id="IPR001683">
    <property type="entry name" value="PX_dom"/>
</dbReference>
<dbReference type="AlphaFoldDB" id="A0A024TD32"/>
<feature type="repeat" description="RCC1" evidence="2">
    <location>
        <begin position="578"/>
        <end position="629"/>
    </location>
</feature>
<organism evidence="6">
    <name type="scientific">Aphanomyces invadans</name>
    <dbReference type="NCBI Taxonomy" id="157072"/>
    <lineage>
        <taxon>Eukaryota</taxon>
        <taxon>Sar</taxon>
        <taxon>Stramenopiles</taxon>
        <taxon>Oomycota</taxon>
        <taxon>Saprolegniomycetes</taxon>
        <taxon>Saprolegniales</taxon>
        <taxon>Verrucalvaceae</taxon>
        <taxon>Aphanomyces</taxon>
    </lineage>
</organism>
<dbReference type="InterPro" id="IPR035969">
    <property type="entry name" value="Rab-GAP_TBC_sf"/>
</dbReference>
<dbReference type="PROSITE" id="PS50195">
    <property type="entry name" value="PX"/>
    <property type="match status" value="1"/>
</dbReference>
<feature type="repeat" description="RCC1" evidence="2">
    <location>
        <begin position="630"/>
        <end position="680"/>
    </location>
</feature>
<dbReference type="Pfam" id="PF00566">
    <property type="entry name" value="RabGAP-TBC"/>
    <property type="match status" value="1"/>
</dbReference>
<dbReference type="STRING" id="157072.A0A024TD32"/>
<dbReference type="RefSeq" id="XP_008879372.1">
    <property type="nucleotide sequence ID" value="XM_008881150.1"/>
</dbReference>
<dbReference type="PRINTS" id="PR00633">
    <property type="entry name" value="RCCNDNSATION"/>
</dbReference>
<dbReference type="PROSITE" id="PS50012">
    <property type="entry name" value="RCC1_3"/>
    <property type="match status" value="6"/>
</dbReference>
<dbReference type="Gene3D" id="2.130.10.30">
    <property type="entry name" value="Regulator of chromosome condensation 1/beta-lactamase-inhibitor protein II"/>
    <property type="match status" value="2"/>
</dbReference>
<dbReference type="PROSITE" id="PS50086">
    <property type="entry name" value="TBC_RABGAP"/>
    <property type="match status" value="1"/>
</dbReference>
<feature type="domain" description="Rab-GAP TBC" evidence="4">
    <location>
        <begin position="893"/>
        <end position="1093"/>
    </location>
</feature>
<dbReference type="InterPro" id="IPR009091">
    <property type="entry name" value="RCC1/BLIP-II"/>
</dbReference>
<evidence type="ECO:0008006" key="7">
    <source>
        <dbReference type="Google" id="ProtNLM"/>
    </source>
</evidence>
<name>A0A024TD32_9STRA</name>
<dbReference type="SMART" id="SM00164">
    <property type="entry name" value="TBC"/>
    <property type="match status" value="1"/>
</dbReference>
<dbReference type="InterPro" id="IPR000408">
    <property type="entry name" value="Reg_chr_condens"/>
</dbReference>
<feature type="repeat" description="RCC1" evidence="2">
    <location>
        <begin position="527"/>
        <end position="577"/>
    </location>
</feature>
<dbReference type="Gene3D" id="1.10.10.750">
    <property type="entry name" value="Ypt/Rab-GAP domain of gyp1p, domain 1"/>
    <property type="match status" value="1"/>
</dbReference>
<evidence type="ECO:0000259" key="5">
    <source>
        <dbReference type="PROSITE" id="PS50195"/>
    </source>
</evidence>
<evidence type="ECO:0000256" key="1">
    <source>
        <dbReference type="ARBA" id="ARBA00022737"/>
    </source>
</evidence>
<dbReference type="PANTHER" id="PTHR22870:SF360">
    <property type="entry name" value="ULTRAVIOLET-B RECEPTOR UVR8"/>
    <property type="match status" value="1"/>
</dbReference>
<feature type="repeat" description="RCC1" evidence="2">
    <location>
        <begin position="681"/>
        <end position="733"/>
    </location>
</feature>
<dbReference type="eggNOG" id="KOG2223">
    <property type="taxonomic scope" value="Eukaryota"/>
</dbReference>
<dbReference type="PANTHER" id="PTHR22870">
    <property type="entry name" value="REGULATOR OF CHROMOSOME CONDENSATION"/>
    <property type="match status" value="1"/>
</dbReference>
<evidence type="ECO:0000259" key="4">
    <source>
        <dbReference type="PROSITE" id="PS50086"/>
    </source>
</evidence>
<dbReference type="Gene3D" id="1.10.472.80">
    <property type="entry name" value="Ypt/Rab-GAP domain of gyp1p, domain 3"/>
    <property type="match status" value="1"/>
</dbReference>
<dbReference type="InterPro" id="IPR000195">
    <property type="entry name" value="Rab-GAP-TBC_dom"/>
</dbReference>
<dbReference type="SUPFAM" id="SSF50985">
    <property type="entry name" value="RCC1/BLIP-II"/>
    <property type="match status" value="2"/>
</dbReference>
<feature type="repeat" description="RCC1" evidence="2">
    <location>
        <begin position="734"/>
        <end position="787"/>
    </location>
</feature>
<evidence type="ECO:0000313" key="6">
    <source>
        <dbReference type="EMBL" id="ETV91948.1"/>
    </source>
</evidence>
<dbReference type="InterPro" id="IPR058923">
    <property type="entry name" value="RCC1-like_dom"/>
</dbReference>
<dbReference type="GeneID" id="20090647"/>
<dbReference type="Pfam" id="PF25390">
    <property type="entry name" value="WD40_RLD"/>
    <property type="match status" value="1"/>
</dbReference>
<accession>A0A024TD32</accession>
<dbReference type="InterPro" id="IPR036871">
    <property type="entry name" value="PX_dom_sf"/>
</dbReference>
<dbReference type="Gene3D" id="1.10.8.270">
    <property type="entry name" value="putative rabgap domain of human tbc1 domain family member 14 like domains"/>
    <property type="match status" value="1"/>
</dbReference>
<feature type="region of interest" description="Disordered" evidence="3">
    <location>
        <begin position="298"/>
        <end position="317"/>
    </location>
</feature>
<sequence>MVLDVVVEFRAIRDVRVIGFYSAKDPRSDKQYVVYVIEVTTVDPSAATSSFLIYRRYSQIAILSTKLHYETTVGLPPKYALQPYPLTAEQLAHRYDGLRRFVDEIFAALKLVSGIDAAPPPCSTVVPRDIQMFYEFLHTHKNRPPMPLHPPLADWATPGEMTSSTCSNGTSSRFSSISSESLSVAAARWGDDEGSVAGDMDEQVDDSSLVVLDNDDAAIQEKSPLELSNHLRNDVLQVESQCHALWNVVQAYLHAAQSFSQATLAVEAEIARLSRMPLLGQSGTFVEDRNAETGVSIAQTTKDAEQPPTRPSTSSFTSFSMEPWKVLQESCGLNVVAPIRQLCHEVLPEVKATYWGCLAPSTHRGGSAAPLYPAFRYLRERESLQASLQTTLTDVSTAFRAAHSGFLTSQNPLDTTPFSNEMPVFTNPGTHDLHNIARAATKRPHDSDIEGDMSSDDHACPTSPIPLVNSNSESATSTTVPQVYVWGRLPDATTPLLRPTPQPIRIGQDIAQVACGGDRLLFLTVSGEVYSCNPDEKGQTLETPQLVEQFALDKALHSTIVVTVACGPQHALAITHVGELYSWGSGEDGRLGHGDIRDRPVPRKVMSLLGERVVQGSCGGAHTAVISATNQLFTFGRGKHGRLGLGSSGLFRMTPTPVSSNVAWKHVCCGWNFTIALSMAGRVYSWGKQAEGQCGLGYVEADQHSPVQIDALRPYNIVGVACGYTHTLAVSDSGELFSWGLGEYGQLGKETIYQPVPQIVDVSTCLAMDRVLQVYCGAFHSVATTERNVLLTWGLNVYGACGLGHTTNKDSPERLDCFDRGHELLVVCGHKFTMVLERASGSHVELGTQPPTTGSLQKEEDLRRTKRLWRTRILDNWDATKDSPLAQTLWRQGIPPSLRSKVWPLAIGNTLKITPAMYQLYRQRASQTRLGNVHLSNGREHTVRLIHTDLPRTFPTLKLFDTSGPYFDFLREVLETYACYRPDLGYIQGMSYIAALLCLHMPTDRFLTFQCLANVMVHEHLFTFYLLDVDLAHNYYMWFDEFFKMELPQLFQHFNSIGVPTSLFLMNWLQTLFLQVLPLEVASRVFDNFLLDGVLFLFRTALAILTLLGPTLLENDLDVALPLLQRHYQHQSRWFEALAEDKLFATIAAIHTPSHVYMGVETLVQNVYFYLPGTASAAYPQQKVRRSRYAL</sequence>
<dbReference type="eggNOG" id="KOG1426">
    <property type="taxonomic scope" value="Eukaryota"/>
</dbReference>
<dbReference type="EMBL" id="KI914005">
    <property type="protein sequence ID" value="ETV91948.1"/>
    <property type="molecule type" value="Genomic_DNA"/>
</dbReference>
<dbReference type="InterPro" id="IPR051210">
    <property type="entry name" value="Ub_ligase/GEF_domain"/>
</dbReference>
<protein>
    <recommendedName>
        <fullName evidence="7">Rab-GAP TBC domain-containing protein</fullName>
    </recommendedName>
</protein>
<feature type="domain" description="PX" evidence="5">
    <location>
        <begin position="13"/>
        <end position="143"/>
    </location>
</feature>
<feature type="non-terminal residue" evidence="6">
    <location>
        <position position="1191"/>
    </location>
</feature>
<dbReference type="OrthoDB" id="294251at2759"/>
<dbReference type="VEuPathDB" id="FungiDB:H310_13597"/>
<gene>
    <name evidence="6" type="ORF">H310_13597</name>
</gene>
<reference evidence="6" key="1">
    <citation type="submission" date="2013-12" db="EMBL/GenBank/DDBJ databases">
        <title>The Genome Sequence of Aphanomyces invadans NJM9701.</title>
        <authorList>
            <consortium name="The Broad Institute Genomics Platform"/>
            <person name="Russ C."/>
            <person name="Tyler B."/>
            <person name="van West P."/>
            <person name="Dieguez-Uribeondo J."/>
            <person name="Young S.K."/>
            <person name="Zeng Q."/>
            <person name="Gargeya S."/>
            <person name="Fitzgerald M."/>
            <person name="Abouelleil A."/>
            <person name="Alvarado L."/>
            <person name="Chapman S.B."/>
            <person name="Gainer-Dewar J."/>
            <person name="Goldberg J."/>
            <person name="Griggs A."/>
            <person name="Gujja S."/>
            <person name="Hansen M."/>
            <person name="Howarth C."/>
            <person name="Imamovic A."/>
            <person name="Ireland A."/>
            <person name="Larimer J."/>
            <person name="McCowan C."/>
            <person name="Murphy C."/>
            <person name="Pearson M."/>
            <person name="Poon T.W."/>
            <person name="Priest M."/>
            <person name="Roberts A."/>
            <person name="Saif S."/>
            <person name="Shea T."/>
            <person name="Sykes S."/>
            <person name="Wortman J."/>
            <person name="Nusbaum C."/>
            <person name="Birren B."/>
        </authorList>
    </citation>
    <scope>NUCLEOTIDE SEQUENCE [LARGE SCALE GENOMIC DNA]</scope>
    <source>
        <strain evidence="6">NJM9701</strain>
    </source>
</reference>
<dbReference type="SUPFAM" id="SSF47923">
    <property type="entry name" value="Ypt/Rab-GAP domain of gyp1p"/>
    <property type="match status" value="2"/>
</dbReference>